<organism evidence="1">
    <name type="scientific">Anguilla anguilla</name>
    <name type="common">European freshwater eel</name>
    <name type="synonym">Muraena anguilla</name>
    <dbReference type="NCBI Taxonomy" id="7936"/>
    <lineage>
        <taxon>Eukaryota</taxon>
        <taxon>Metazoa</taxon>
        <taxon>Chordata</taxon>
        <taxon>Craniata</taxon>
        <taxon>Vertebrata</taxon>
        <taxon>Euteleostomi</taxon>
        <taxon>Actinopterygii</taxon>
        <taxon>Neopterygii</taxon>
        <taxon>Teleostei</taxon>
        <taxon>Anguilliformes</taxon>
        <taxon>Anguillidae</taxon>
        <taxon>Anguilla</taxon>
    </lineage>
</organism>
<reference evidence="1" key="2">
    <citation type="journal article" date="2015" name="Fish Shellfish Immunol.">
        <title>Early steps in the European eel (Anguilla anguilla)-Vibrio vulnificus interaction in the gills: Role of the RtxA13 toxin.</title>
        <authorList>
            <person name="Callol A."/>
            <person name="Pajuelo D."/>
            <person name="Ebbesson L."/>
            <person name="Teles M."/>
            <person name="MacKenzie S."/>
            <person name="Amaro C."/>
        </authorList>
    </citation>
    <scope>NUCLEOTIDE SEQUENCE</scope>
</reference>
<dbReference type="AlphaFoldDB" id="A0A0E9T7U4"/>
<evidence type="ECO:0000313" key="1">
    <source>
        <dbReference type="EMBL" id="JAH49492.1"/>
    </source>
</evidence>
<dbReference type="EMBL" id="GBXM01059085">
    <property type="protein sequence ID" value="JAH49492.1"/>
    <property type="molecule type" value="Transcribed_RNA"/>
</dbReference>
<accession>A0A0E9T7U4</accession>
<name>A0A0E9T7U4_ANGAN</name>
<reference evidence="1" key="1">
    <citation type="submission" date="2014-11" db="EMBL/GenBank/DDBJ databases">
        <authorList>
            <person name="Amaro Gonzalez C."/>
        </authorList>
    </citation>
    <scope>NUCLEOTIDE SEQUENCE</scope>
</reference>
<sequence>MINITIRTTATHIATPKPIQTTLIFSSGKMGGVTV</sequence>
<protein>
    <submittedName>
        <fullName evidence="1">Uncharacterized protein</fullName>
    </submittedName>
</protein>
<proteinExistence type="predicted"/>